<evidence type="ECO:0000313" key="4">
    <source>
        <dbReference type="EMBL" id="JAG25580.1"/>
    </source>
</evidence>
<evidence type="ECO:0000313" key="2">
    <source>
        <dbReference type="EMBL" id="JAG03258.1"/>
    </source>
</evidence>
<keyword evidence="1" id="KW-0812">Transmembrane</keyword>
<protein>
    <submittedName>
        <fullName evidence="5">Potassium transporter 5</fullName>
    </submittedName>
</protein>
<evidence type="ECO:0000256" key="1">
    <source>
        <dbReference type="SAM" id="Phobius"/>
    </source>
</evidence>
<feature type="transmembrane region" description="Helical" evidence="1">
    <location>
        <begin position="147"/>
        <end position="169"/>
    </location>
</feature>
<feature type="transmembrane region" description="Helical" evidence="1">
    <location>
        <begin position="74"/>
        <end position="94"/>
    </location>
</feature>
<name>A0A0A9YC12_LYGHE</name>
<feature type="transmembrane region" description="Helical" evidence="1">
    <location>
        <begin position="295"/>
        <end position="311"/>
    </location>
</feature>
<dbReference type="EMBL" id="GBHO01018024">
    <property type="protein sequence ID" value="JAG25580.1"/>
    <property type="molecule type" value="Transcribed_RNA"/>
</dbReference>
<gene>
    <name evidence="5" type="primary">HAK5_0</name>
    <name evidence="3" type="synonym">HAK5_1</name>
    <name evidence="4" type="synonym">HAK5_2</name>
    <name evidence="2" type="synonym">HAK5_3</name>
    <name evidence="5" type="ORF">CM83_69557</name>
    <name evidence="2" type="ORF">CM83_69566</name>
    <name evidence="3" type="ORF">CM83_69571</name>
    <name evidence="4" type="ORF">CM83_69573</name>
</gene>
<reference evidence="5" key="1">
    <citation type="journal article" date="2014" name="PLoS ONE">
        <title>Transcriptome-Based Identification of ABC Transporters in the Western Tarnished Plant Bug Lygus hesperus.</title>
        <authorList>
            <person name="Hull J.J."/>
            <person name="Chaney K."/>
            <person name="Geib S.M."/>
            <person name="Fabrick J.A."/>
            <person name="Brent C.S."/>
            <person name="Walsh D."/>
            <person name="Lavine L.C."/>
        </authorList>
    </citation>
    <scope>NUCLEOTIDE SEQUENCE</scope>
</reference>
<feature type="transmembrane region" description="Helical" evidence="1">
    <location>
        <begin position="33"/>
        <end position="53"/>
    </location>
</feature>
<dbReference type="AlphaFoldDB" id="A0A0A9YC12"/>
<feature type="transmembrane region" description="Helical" evidence="1">
    <location>
        <begin position="114"/>
        <end position="135"/>
    </location>
</feature>
<dbReference type="EMBL" id="GBHO01014443">
    <property type="protein sequence ID" value="JAG29161.1"/>
    <property type="molecule type" value="Transcribed_RNA"/>
</dbReference>
<feature type="transmembrane region" description="Helical" evidence="1">
    <location>
        <begin position="189"/>
        <end position="210"/>
    </location>
</feature>
<proteinExistence type="predicted"/>
<evidence type="ECO:0000313" key="5">
    <source>
        <dbReference type="EMBL" id="JAG29161.1"/>
    </source>
</evidence>
<feature type="transmembrane region" description="Helical" evidence="1">
    <location>
        <begin position="222"/>
        <end position="242"/>
    </location>
</feature>
<keyword evidence="1" id="KW-0472">Membrane</keyword>
<accession>A0A0A9YC12</accession>
<organism evidence="5">
    <name type="scientific">Lygus hesperus</name>
    <name type="common">Western plant bug</name>
    <dbReference type="NCBI Taxonomy" id="30085"/>
    <lineage>
        <taxon>Eukaryota</taxon>
        <taxon>Metazoa</taxon>
        <taxon>Ecdysozoa</taxon>
        <taxon>Arthropoda</taxon>
        <taxon>Hexapoda</taxon>
        <taxon>Insecta</taxon>
        <taxon>Pterygota</taxon>
        <taxon>Neoptera</taxon>
        <taxon>Paraneoptera</taxon>
        <taxon>Hemiptera</taxon>
        <taxon>Heteroptera</taxon>
        <taxon>Panheteroptera</taxon>
        <taxon>Cimicomorpha</taxon>
        <taxon>Miridae</taxon>
        <taxon>Mirini</taxon>
        <taxon>Lygus</taxon>
    </lineage>
</organism>
<reference evidence="5" key="2">
    <citation type="submission" date="2014-07" db="EMBL/GenBank/DDBJ databases">
        <authorList>
            <person name="Hull J."/>
        </authorList>
    </citation>
    <scope>NUCLEOTIDE SEQUENCE</scope>
</reference>
<dbReference type="EMBL" id="GBHO01040346">
    <property type="protein sequence ID" value="JAG03258.1"/>
    <property type="molecule type" value="Transcribed_RNA"/>
</dbReference>
<evidence type="ECO:0000313" key="3">
    <source>
        <dbReference type="EMBL" id="JAG25578.1"/>
    </source>
</evidence>
<keyword evidence="1" id="KW-1133">Transmembrane helix</keyword>
<sequence>YPLAPCNAVSLSFVAHSSSCISSRYATIVLRTIVARIFQTVASFVLHSLFYLLRILDPKTHQHRTLLHPYLLSHLLHSSISLVLLLVSTILRTLCCIPFSTTMASTTTFFSPSTWYTGCMFAPPNFFLLLLRSLLSRSFATPVPISNAFGCFFVLSLSTVVATIANLALWGLDLLLPLHLFVRVGTPLFYLSSHLLYLCTILYFLPTTVLGSISTTPRVFQLYFVVYANFVPVASGFAPSFLSVSSTHFYLLPKLLCGVCIFVPPARFCTSTTRCYCIAMLLLLGFYLPRSFLHSYSFLHSIFFVFFVFFFQY</sequence>
<dbReference type="EMBL" id="GBHO01018026">
    <property type="protein sequence ID" value="JAG25578.1"/>
    <property type="molecule type" value="Transcribed_RNA"/>
</dbReference>
<feature type="non-terminal residue" evidence="5">
    <location>
        <position position="1"/>
    </location>
</feature>